<reference evidence="9" key="1">
    <citation type="journal article" date="2019" name="Int. J. Syst. Evol. Microbiol.">
        <title>The Global Catalogue of Microorganisms (GCM) 10K type strain sequencing project: providing services to taxonomists for standard genome sequencing and annotation.</title>
        <authorList>
            <consortium name="The Broad Institute Genomics Platform"/>
            <consortium name="The Broad Institute Genome Sequencing Center for Infectious Disease"/>
            <person name="Wu L."/>
            <person name="Ma J."/>
        </authorList>
    </citation>
    <scope>NUCLEOTIDE SEQUENCE [LARGE SCALE GENOMIC DNA]</scope>
    <source>
        <strain evidence="9">CGMCC 1.12942</strain>
    </source>
</reference>
<dbReference type="PANTHER" id="PTHR46383:SF3">
    <property type="entry name" value="ASPARTATE AMINOTRANSFERASE-RELATED"/>
    <property type="match status" value="1"/>
</dbReference>
<dbReference type="EMBL" id="JBHTBW010000079">
    <property type="protein sequence ID" value="MFC7443099.1"/>
    <property type="molecule type" value="Genomic_DNA"/>
</dbReference>
<organism evidence="8 9">
    <name type="scientific">Laceyella putida</name>
    <dbReference type="NCBI Taxonomy" id="110101"/>
    <lineage>
        <taxon>Bacteria</taxon>
        <taxon>Bacillati</taxon>
        <taxon>Bacillota</taxon>
        <taxon>Bacilli</taxon>
        <taxon>Bacillales</taxon>
        <taxon>Thermoactinomycetaceae</taxon>
        <taxon>Laceyella</taxon>
    </lineage>
</organism>
<keyword evidence="5" id="KW-0663">Pyridoxal phosphate</keyword>
<dbReference type="InterPro" id="IPR015424">
    <property type="entry name" value="PyrdxlP-dep_Trfase"/>
</dbReference>
<dbReference type="Gene3D" id="3.90.1150.10">
    <property type="entry name" value="Aspartate Aminotransferase, domain 1"/>
    <property type="match status" value="1"/>
</dbReference>
<dbReference type="InterPro" id="IPR015422">
    <property type="entry name" value="PyrdxlP-dep_Trfase_small"/>
</dbReference>
<accession>A0ABW2RQ90</accession>
<evidence type="ECO:0000256" key="2">
    <source>
        <dbReference type="ARBA" id="ARBA00007441"/>
    </source>
</evidence>
<protein>
    <recommendedName>
        <fullName evidence="6">Aminotransferase</fullName>
        <ecNumber evidence="6">2.6.1.-</ecNumber>
    </recommendedName>
</protein>
<evidence type="ECO:0000313" key="8">
    <source>
        <dbReference type="EMBL" id="MFC7443099.1"/>
    </source>
</evidence>
<evidence type="ECO:0000256" key="1">
    <source>
        <dbReference type="ARBA" id="ARBA00001933"/>
    </source>
</evidence>
<evidence type="ECO:0000256" key="6">
    <source>
        <dbReference type="RuleBase" id="RU000481"/>
    </source>
</evidence>
<evidence type="ECO:0000313" key="9">
    <source>
        <dbReference type="Proteomes" id="UP001596500"/>
    </source>
</evidence>
<dbReference type="PANTHER" id="PTHR46383">
    <property type="entry name" value="ASPARTATE AMINOTRANSFERASE"/>
    <property type="match status" value="1"/>
</dbReference>
<dbReference type="Gene3D" id="3.40.640.10">
    <property type="entry name" value="Type I PLP-dependent aspartate aminotransferase-like (Major domain)"/>
    <property type="match status" value="1"/>
</dbReference>
<dbReference type="InterPro" id="IPR004838">
    <property type="entry name" value="NHTrfase_class1_PyrdxlP-BS"/>
</dbReference>
<dbReference type="PROSITE" id="PS00105">
    <property type="entry name" value="AA_TRANSFER_CLASS_1"/>
    <property type="match status" value="1"/>
</dbReference>
<dbReference type="InterPro" id="IPR015421">
    <property type="entry name" value="PyrdxlP-dep_Trfase_major"/>
</dbReference>
<dbReference type="InterPro" id="IPR050596">
    <property type="entry name" value="AspAT/PAT-like"/>
</dbReference>
<comment type="cofactor">
    <cofactor evidence="1 6">
        <name>pyridoxal 5'-phosphate</name>
        <dbReference type="ChEBI" id="CHEBI:597326"/>
    </cofactor>
</comment>
<keyword evidence="3 6" id="KW-0032">Aminotransferase</keyword>
<dbReference type="Proteomes" id="UP001596500">
    <property type="component" value="Unassembled WGS sequence"/>
</dbReference>
<comment type="similarity">
    <text evidence="2 6">Belongs to the class-I pyridoxal-phosphate-dependent aminotransferase family.</text>
</comment>
<dbReference type="EC" id="2.6.1.-" evidence="6"/>
<dbReference type="RefSeq" id="WP_379867428.1">
    <property type="nucleotide sequence ID" value="NZ_JBHTBW010000079.1"/>
</dbReference>
<feature type="domain" description="Aminotransferase class I/classII large" evidence="7">
    <location>
        <begin position="31"/>
        <end position="375"/>
    </location>
</feature>
<dbReference type="InterPro" id="IPR004839">
    <property type="entry name" value="Aminotransferase_I/II_large"/>
</dbReference>
<gene>
    <name evidence="8" type="ORF">ACFQNG_18705</name>
</gene>
<evidence type="ECO:0000256" key="5">
    <source>
        <dbReference type="ARBA" id="ARBA00022898"/>
    </source>
</evidence>
<keyword evidence="9" id="KW-1185">Reference proteome</keyword>
<dbReference type="CDD" id="cd00609">
    <property type="entry name" value="AAT_like"/>
    <property type="match status" value="1"/>
</dbReference>
<keyword evidence="4 6" id="KW-0808">Transferase</keyword>
<proteinExistence type="inferred from homology"/>
<evidence type="ECO:0000256" key="3">
    <source>
        <dbReference type="ARBA" id="ARBA00022576"/>
    </source>
</evidence>
<evidence type="ECO:0000256" key="4">
    <source>
        <dbReference type="ARBA" id="ARBA00022679"/>
    </source>
</evidence>
<dbReference type="SUPFAM" id="SSF53383">
    <property type="entry name" value="PLP-dependent transferases"/>
    <property type="match status" value="1"/>
</dbReference>
<comment type="caution">
    <text evidence="8">The sequence shown here is derived from an EMBL/GenBank/DDBJ whole genome shotgun (WGS) entry which is preliminary data.</text>
</comment>
<dbReference type="GO" id="GO:0008483">
    <property type="term" value="F:transaminase activity"/>
    <property type="evidence" value="ECO:0007669"/>
    <property type="project" value="UniProtKB-KW"/>
</dbReference>
<evidence type="ECO:0000259" key="7">
    <source>
        <dbReference type="Pfam" id="PF00155"/>
    </source>
</evidence>
<sequence>MGIQDKVSRIVKQIPPSGIRRFFDIASQNPSVISLGVGEPDFCTPPSIIKVGIDALEQGMTSYTSNQGLPELTREIASYLFRRFSLRYQPNEILVTNGSSEGIDLSLRMLINPGDEVLIVEPSYVPYGPIVQLCGGVPVPVPTSLDHDFKLTVEDLERAITPRSKVLILCYPNNPTGTIMEREDLEPIARFVEEHDVIVISDEIYAELTYGREHVSIASFPNIKDRVILVSGFSKAFAMTGWRIGYVAANDPLLSEMLKIHQYTALCAPTISQIAAIEALKSGLYQCQAMVRQYDERRQLAIAAFAEMGLPCNTPAGAFYVFPSVAELGMDGYTFAEELLQEEEVAVVPGYAFGETGIYHIRCSYATSIEKLREAFWRMARFVKRKKNALQPLQQTL</sequence>
<name>A0ABW2RQ90_9BACL</name>
<dbReference type="Pfam" id="PF00155">
    <property type="entry name" value="Aminotran_1_2"/>
    <property type="match status" value="1"/>
</dbReference>